<gene>
    <name evidence="17" type="ORF">ACH4GP_02750</name>
</gene>
<organism evidence="17 18">
    <name type="scientific">Streptomyces celluloflavus</name>
    <dbReference type="NCBI Taxonomy" id="58344"/>
    <lineage>
        <taxon>Bacteria</taxon>
        <taxon>Bacillati</taxon>
        <taxon>Actinomycetota</taxon>
        <taxon>Actinomycetes</taxon>
        <taxon>Kitasatosporales</taxon>
        <taxon>Streptomycetaceae</taxon>
        <taxon>Streptomyces</taxon>
    </lineage>
</organism>
<comment type="subcellular location">
    <subcellularLocation>
        <location evidence="2">Membrane</location>
    </subcellularLocation>
</comment>
<sequence length="1053" mass="108229">MRNRLVGAVAVVAVAVLGAGAPGVMTAVDHTHTSQQLVDLAELNARAIALAHSLADERDAMTAYVADGRSSKSGAGVPEDQRARVDRQITELRAKSHGTAGESAVFTAADTLLTALPQTRQKALSGPGSAEDTFTAYTKAVQALGAISADIARGLPARANGADADTRALPALGRATDQAAATRGLLLAALGAGGPQSKLTTAAQLAHTREQGALADFAQSASAGARDRYDRTVNGTDVTNAENYLTRLTAQPRLDTADQAIGRDRVRAALTARVGLMRGVESAMATADIERLGGLRDDDVTALEIRIALAGLCLLVAVGAGVSAARSMTRPLAALRLGAQRVAADPSHEEPITFKGRNDEFAATVRSVNALHGKVGELAVRTGELEGERTRLVGGRQRLVAERDVLQDERVELKRELAARTAQLTELTGQLTDLTGQRAELTERLADLSERLTALRTGVHGQFVNLSLRTLGLVERQLGVIESLEESEADPERLETLFKLDHFAARMRRNSENLLVLAGAEHGSGHPGPVPLLDVLRASISEIERYQRVRVRSLPPHAQVAGFAADDISHLIAELLENATSFSPPEAYVELSGWLLETGEVMLSVQDEGIGMTAERMAELNARLADAPGAAAAETIDEALGLGLYVVVRLAARHGVRVQLREQEQGGIAAVVVLPGSILPAAPDPVGGPAHTAAGAAPSLPGSVAEANSNTLQTRMPRTDPATGRPDAGADDAPHTTDRTEPGGTDTGADTVADSGPGAGAESGADPAAGPATAPAVLVEPAAPAVPVEPAAPQAPAPAPAPFDDSTIQLPVIAPDRDGGADTGQGTGPAPGRPFTPATDPIVAAAERAIDAAGLGAGPAGPTTHAAPDPSPYGPRSSGPYATGAAEHTRPDEATAPADAPAAPAPGGGRHAAPAGAARPPVRPATSDPYAVGPDQHSRPVTDAAPAPADVPADAPADAPEQGQRRTTVTGLPKRTPKVVAQQKPAAAPRKSGAAHAEALRRRLGGFQQGARDGRREVEAEIAERTAEQTIPQKDTDGAGAPGESHVVEEARD</sequence>
<evidence type="ECO:0000313" key="18">
    <source>
        <dbReference type="Proteomes" id="UP001610990"/>
    </source>
</evidence>
<keyword evidence="10" id="KW-1133">Transmembrane helix</keyword>
<keyword evidence="11" id="KW-0902">Two-component regulatory system</keyword>
<evidence type="ECO:0000256" key="11">
    <source>
        <dbReference type="ARBA" id="ARBA00023012"/>
    </source>
</evidence>
<evidence type="ECO:0000259" key="15">
    <source>
        <dbReference type="PROSITE" id="PS50109"/>
    </source>
</evidence>
<dbReference type="Pfam" id="PF02518">
    <property type="entry name" value="HATPase_c"/>
    <property type="match status" value="1"/>
</dbReference>
<evidence type="ECO:0000256" key="5">
    <source>
        <dbReference type="ARBA" id="ARBA00022679"/>
    </source>
</evidence>
<evidence type="ECO:0000256" key="3">
    <source>
        <dbReference type="ARBA" id="ARBA00012438"/>
    </source>
</evidence>
<feature type="region of interest" description="Disordered" evidence="13">
    <location>
        <begin position="788"/>
        <end position="1053"/>
    </location>
</feature>
<keyword evidence="6" id="KW-0812">Transmembrane</keyword>
<evidence type="ECO:0000256" key="8">
    <source>
        <dbReference type="ARBA" id="ARBA00022777"/>
    </source>
</evidence>
<keyword evidence="5" id="KW-0808">Transferase</keyword>
<dbReference type="PROSITE" id="PS50885">
    <property type="entry name" value="HAMP"/>
    <property type="match status" value="1"/>
</dbReference>
<evidence type="ECO:0000256" key="4">
    <source>
        <dbReference type="ARBA" id="ARBA00022553"/>
    </source>
</evidence>
<dbReference type="Pfam" id="PF08376">
    <property type="entry name" value="NIT"/>
    <property type="match status" value="1"/>
</dbReference>
<evidence type="ECO:0000256" key="10">
    <source>
        <dbReference type="ARBA" id="ARBA00022989"/>
    </source>
</evidence>
<feature type="signal peptide" evidence="14">
    <location>
        <begin position="1"/>
        <end position="27"/>
    </location>
</feature>
<dbReference type="SMART" id="SM00387">
    <property type="entry name" value="HATPase_c"/>
    <property type="match status" value="1"/>
</dbReference>
<evidence type="ECO:0000256" key="1">
    <source>
        <dbReference type="ARBA" id="ARBA00000085"/>
    </source>
</evidence>
<proteinExistence type="predicted"/>
<name>A0ABW7R6C6_9ACTN</name>
<dbReference type="RefSeq" id="WP_397670886.1">
    <property type="nucleotide sequence ID" value="NZ_JBIRGH010000001.1"/>
</dbReference>
<feature type="coiled-coil region" evidence="12">
    <location>
        <begin position="396"/>
        <end position="458"/>
    </location>
</feature>
<feature type="compositionally biased region" description="Basic and acidic residues" evidence="13">
    <location>
        <begin position="1012"/>
        <end position="1027"/>
    </location>
</feature>
<keyword evidence="14" id="KW-0732">Signal</keyword>
<keyword evidence="8" id="KW-0418">Kinase</keyword>
<feature type="compositionally biased region" description="Low complexity" evidence="13">
    <location>
        <begin position="943"/>
        <end position="960"/>
    </location>
</feature>
<evidence type="ECO:0000256" key="6">
    <source>
        <dbReference type="ARBA" id="ARBA00022692"/>
    </source>
</evidence>
<feature type="compositionally biased region" description="Basic and acidic residues" evidence="13">
    <location>
        <begin position="732"/>
        <end position="741"/>
    </location>
</feature>
<dbReference type="PROSITE" id="PS50109">
    <property type="entry name" value="HIS_KIN"/>
    <property type="match status" value="1"/>
</dbReference>
<dbReference type="SUPFAM" id="SSF55874">
    <property type="entry name" value="ATPase domain of HSP90 chaperone/DNA topoisomerase II/histidine kinase"/>
    <property type="match status" value="1"/>
</dbReference>
<comment type="caution">
    <text evidence="17">The sequence shown here is derived from an EMBL/GenBank/DDBJ whole genome shotgun (WGS) entry which is preliminary data.</text>
</comment>
<keyword evidence="18" id="KW-1185">Reference proteome</keyword>
<reference evidence="17 18" key="1">
    <citation type="submission" date="2024-10" db="EMBL/GenBank/DDBJ databases">
        <title>The Natural Products Discovery Center: Release of the First 8490 Sequenced Strains for Exploring Actinobacteria Biosynthetic Diversity.</title>
        <authorList>
            <person name="Kalkreuter E."/>
            <person name="Kautsar S.A."/>
            <person name="Yang D."/>
            <person name="Bader C.D."/>
            <person name="Teijaro C.N."/>
            <person name="Fluegel L."/>
            <person name="Davis C.M."/>
            <person name="Simpson J.R."/>
            <person name="Lauterbach L."/>
            <person name="Steele A.D."/>
            <person name="Gui C."/>
            <person name="Meng S."/>
            <person name="Li G."/>
            <person name="Viehrig K."/>
            <person name="Ye F."/>
            <person name="Su P."/>
            <person name="Kiefer A.F."/>
            <person name="Nichols A."/>
            <person name="Cepeda A.J."/>
            <person name="Yan W."/>
            <person name="Fan B."/>
            <person name="Jiang Y."/>
            <person name="Adhikari A."/>
            <person name="Zheng C.-J."/>
            <person name="Schuster L."/>
            <person name="Cowan T.M."/>
            <person name="Smanski M.J."/>
            <person name="Chevrette M.G."/>
            <person name="De Carvalho L.P.S."/>
            <person name="Shen B."/>
        </authorList>
    </citation>
    <scope>NUCLEOTIDE SEQUENCE [LARGE SCALE GENOMIC DNA]</scope>
    <source>
        <strain evidence="17 18">NPDC018013</strain>
    </source>
</reference>
<feature type="region of interest" description="Disordered" evidence="13">
    <location>
        <begin position="685"/>
        <end position="772"/>
    </location>
</feature>
<dbReference type="Gene3D" id="3.30.565.10">
    <property type="entry name" value="Histidine kinase-like ATPase, C-terminal domain"/>
    <property type="match status" value="1"/>
</dbReference>
<keyword evidence="7" id="KW-0547">Nucleotide-binding</keyword>
<evidence type="ECO:0000256" key="13">
    <source>
        <dbReference type="SAM" id="MobiDB-lite"/>
    </source>
</evidence>
<dbReference type="PANTHER" id="PTHR44936:SF9">
    <property type="entry name" value="SENSOR PROTEIN CREC"/>
    <property type="match status" value="1"/>
</dbReference>
<dbReference type="InterPro" id="IPR005467">
    <property type="entry name" value="His_kinase_dom"/>
</dbReference>
<evidence type="ECO:0000313" key="17">
    <source>
        <dbReference type="EMBL" id="MFH8583302.1"/>
    </source>
</evidence>
<dbReference type="Gene3D" id="6.10.340.10">
    <property type="match status" value="1"/>
</dbReference>
<dbReference type="InterPro" id="IPR013587">
    <property type="entry name" value="Nitrate/nitrite_sensing"/>
</dbReference>
<evidence type="ECO:0000256" key="14">
    <source>
        <dbReference type="SAM" id="SignalP"/>
    </source>
</evidence>
<comment type="catalytic activity">
    <reaction evidence="1">
        <text>ATP + protein L-histidine = ADP + protein N-phospho-L-histidine.</text>
        <dbReference type="EC" id="2.7.13.3"/>
    </reaction>
</comment>
<accession>A0ABW7R6C6</accession>
<dbReference type="InterPro" id="IPR036890">
    <property type="entry name" value="HATPase_C_sf"/>
</dbReference>
<dbReference type="EMBL" id="JBIRGH010000001">
    <property type="protein sequence ID" value="MFH8583302.1"/>
    <property type="molecule type" value="Genomic_DNA"/>
</dbReference>
<protein>
    <recommendedName>
        <fullName evidence="3">histidine kinase</fullName>
        <ecNumber evidence="3">2.7.13.3</ecNumber>
    </recommendedName>
</protein>
<keyword evidence="10" id="KW-0472">Membrane</keyword>
<feature type="domain" description="Histidine kinase" evidence="15">
    <location>
        <begin position="568"/>
        <end position="678"/>
    </location>
</feature>
<feature type="chain" id="PRO_5046088365" description="histidine kinase" evidence="14">
    <location>
        <begin position="28"/>
        <end position="1053"/>
    </location>
</feature>
<dbReference type="EC" id="2.7.13.3" evidence="3"/>
<feature type="compositionally biased region" description="Low complexity" evidence="13">
    <location>
        <begin position="844"/>
        <end position="881"/>
    </location>
</feature>
<dbReference type="InterPro" id="IPR003660">
    <property type="entry name" value="HAMP_dom"/>
</dbReference>
<feature type="compositionally biased region" description="Polar residues" evidence="13">
    <location>
        <begin position="706"/>
        <end position="716"/>
    </location>
</feature>
<feature type="domain" description="HAMP" evidence="16">
    <location>
        <begin position="326"/>
        <end position="380"/>
    </location>
</feature>
<evidence type="ECO:0000256" key="7">
    <source>
        <dbReference type="ARBA" id="ARBA00022741"/>
    </source>
</evidence>
<dbReference type="Proteomes" id="UP001610990">
    <property type="component" value="Unassembled WGS sequence"/>
</dbReference>
<evidence type="ECO:0000256" key="12">
    <source>
        <dbReference type="SAM" id="Coils"/>
    </source>
</evidence>
<evidence type="ECO:0000256" key="2">
    <source>
        <dbReference type="ARBA" id="ARBA00004370"/>
    </source>
</evidence>
<keyword evidence="12" id="KW-0175">Coiled coil</keyword>
<evidence type="ECO:0000256" key="9">
    <source>
        <dbReference type="ARBA" id="ARBA00022840"/>
    </source>
</evidence>
<keyword evidence="9" id="KW-0067">ATP-binding</keyword>
<evidence type="ECO:0000259" key="16">
    <source>
        <dbReference type="PROSITE" id="PS50885"/>
    </source>
</evidence>
<dbReference type="PANTHER" id="PTHR44936">
    <property type="entry name" value="SENSOR PROTEIN CREC"/>
    <property type="match status" value="1"/>
</dbReference>
<dbReference type="InterPro" id="IPR003594">
    <property type="entry name" value="HATPase_dom"/>
</dbReference>
<dbReference type="InterPro" id="IPR050980">
    <property type="entry name" value="2C_sensor_his_kinase"/>
</dbReference>
<feature type="compositionally biased region" description="Low complexity" evidence="13">
    <location>
        <begin position="685"/>
        <end position="698"/>
    </location>
</feature>
<feature type="compositionally biased region" description="Low complexity" evidence="13">
    <location>
        <begin position="911"/>
        <end position="920"/>
    </location>
</feature>
<keyword evidence="4" id="KW-0597">Phosphoprotein</keyword>